<dbReference type="PANTHER" id="PTHR32208">
    <property type="entry name" value="SECRETED PROTEIN-RELATED"/>
    <property type="match status" value="1"/>
</dbReference>
<dbReference type="Gene3D" id="2.130.10.80">
    <property type="entry name" value="Galactose oxidase/kelch, beta-propeller"/>
    <property type="match status" value="1"/>
</dbReference>
<dbReference type="AlphaFoldDB" id="A0A2X0N5J7"/>
<dbReference type="InterPro" id="IPR013783">
    <property type="entry name" value="Ig-like_fold"/>
</dbReference>
<dbReference type="EMBL" id="FQNC01000048">
    <property type="protein sequence ID" value="SGY78645.1"/>
    <property type="molecule type" value="Genomic_DNA"/>
</dbReference>
<evidence type="ECO:0000313" key="7">
    <source>
        <dbReference type="Proteomes" id="UP000249464"/>
    </source>
</evidence>
<proteinExistence type="predicted"/>
<protein>
    <submittedName>
        <fullName evidence="6">BQ5605_C008g04907 protein</fullName>
    </submittedName>
</protein>
<organism evidence="6 7">
    <name type="scientific">Microbotryum silenes-dioicae</name>
    <dbReference type="NCBI Taxonomy" id="796604"/>
    <lineage>
        <taxon>Eukaryota</taxon>
        <taxon>Fungi</taxon>
        <taxon>Dikarya</taxon>
        <taxon>Basidiomycota</taxon>
        <taxon>Pucciniomycotina</taxon>
        <taxon>Microbotryomycetes</taxon>
        <taxon>Microbotryales</taxon>
        <taxon>Microbotryaceae</taxon>
        <taxon>Microbotryum</taxon>
    </lineage>
</organism>
<dbReference type="InterPro" id="IPR037293">
    <property type="entry name" value="Gal_Oxidase_central_sf"/>
</dbReference>
<keyword evidence="1 3" id="KW-0732">Signal</keyword>
<dbReference type="InterPro" id="IPR014756">
    <property type="entry name" value="Ig_E-set"/>
</dbReference>
<reference evidence="6 7" key="1">
    <citation type="submission" date="2016-11" db="EMBL/GenBank/DDBJ databases">
        <authorList>
            <person name="Jaros S."/>
            <person name="Januszkiewicz K."/>
            <person name="Wedrychowicz H."/>
        </authorList>
    </citation>
    <scope>NUCLEOTIDE SEQUENCE [LARGE SCALE GENOMIC DNA]</scope>
</reference>
<evidence type="ECO:0000256" key="2">
    <source>
        <dbReference type="SAM" id="MobiDB-lite"/>
    </source>
</evidence>
<name>A0A2X0N5J7_9BASI</name>
<dbReference type="STRING" id="796604.A0A2X0N5J7"/>
<dbReference type="SUPFAM" id="SSF50965">
    <property type="entry name" value="Galactose oxidase, central domain"/>
    <property type="match status" value="1"/>
</dbReference>
<dbReference type="SUPFAM" id="SSF81296">
    <property type="entry name" value="E set domains"/>
    <property type="match status" value="1"/>
</dbReference>
<dbReference type="Pfam" id="PF07250">
    <property type="entry name" value="Glyoxal_oxid_N"/>
    <property type="match status" value="1"/>
</dbReference>
<dbReference type="InterPro" id="IPR011043">
    <property type="entry name" value="Gal_Oxase/kelch_b-propeller"/>
</dbReference>
<feature type="chain" id="PRO_5015936927" evidence="3">
    <location>
        <begin position="33"/>
        <end position="631"/>
    </location>
</feature>
<dbReference type="PANTHER" id="PTHR32208:SF21">
    <property type="entry name" value="LOW QUALITY PROTEIN: ALDEHYDE OXIDASE GLOX-LIKE"/>
    <property type="match status" value="1"/>
</dbReference>
<evidence type="ECO:0000259" key="5">
    <source>
        <dbReference type="Pfam" id="PF09118"/>
    </source>
</evidence>
<accession>A0A2X0N5J7</accession>
<keyword evidence="7" id="KW-1185">Reference proteome</keyword>
<feature type="region of interest" description="Disordered" evidence="2">
    <location>
        <begin position="39"/>
        <end position="83"/>
    </location>
</feature>
<sequence>MVYTRPRRARAAVFASIVLCLIVVVAPTSVLALETAIVAPPDGNSSRGPDTETIPTSAGADDGETLFQPNSTEMSPEEPLLEEPHWLPLLKRARRRKPPSEDAWSGETTTRIIGKLGIGAMQAIQSSDDELLSEKSLLSLDKAQNNPLQIHNHSAWGNFCAGGTFLSNGDIISVGGQPSEHTELGKPSVAEDGFTGLRVFQPTSHRLLDNPKKVHIQSARWYASVVRVTDGSALIMGGSKKGQYNNDPKVDNPTMEFFPSKGPQFYSKFLQDALDSNLFPLAFLLSGSGNIFVVANHVAMIYDWKHNREHRVKGVPGGIVATYPGSGTAVLLPLTIKNNWISEVLICGGVFNTVNLTNPGFNVRADEPVSDQCARTSFPRGNSMSGWEVEHMLSPRIMGDPVITPDGQVLIVGGAKTGTAGYGNAIGMGEYASAVGHSNAAVPNLVPTLYNPDAPRGQRFSEKFPPAKIERMYHSTSLLTTEGSVLTMGSSPNPRILTRLTYKSRFEVELIAPPYMTKKRPAILNYPQQIKYNGHYTLTMSNPMGCDNVRVVLIDGGYATHALHMNQRSVELLVTSSNQSTITFNSPHDGTIWSPGPAFLWITVCEGKIPSKGHKIMVGDGSNPPNYKAPF</sequence>
<dbReference type="Proteomes" id="UP000249464">
    <property type="component" value="Unassembled WGS sequence"/>
</dbReference>
<dbReference type="Pfam" id="PF09118">
    <property type="entry name" value="GO-like_E_set"/>
    <property type="match status" value="1"/>
</dbReference>
<feature type="compositionally biased region" description="Polar residues" evidence="2">
    <location>
        <begin position="43"/>
        <end position="56"/>
    </location>
</feature>
<dbReference type="Gene3D" id="2.60.40.10">
    <property type="entry name" value="Immunoglobulins"/>
    <property type="match status" value="1"/>
</dbReference>
<evidence type="ECO:0000256" key="1">
    <source>
        <dbReference type="ARBA" id="ARBA00022729"/>
    </source>
</evidence>
<dbReference type="InterPro" id="IPR015202">
    <property type="entry name" value="GO-like_E_set"/>
</dbReference>
<evidence type="ECO:0000256" key="3">
    <source>
        <dbReference type="SAM" id="SignalP"/>
    </source>
</evidence>
<dbReference type="InterPro" id="IPR009880">
    <property type="entry name" value="Glyoxal_oxidase_N"/>
</dbReference>
<feature type="domain" description="Galactose oxidase-like Early set" evidence="5">
    <location>
        <begin position="520"/>
        <end position="618"/>
    </location>
</feature>
<dbReference type="CDD" id="cd02851">
    <property type="entry name" value="E_set_GO_C"/>
    <property type="match status" value="1"/>
</dbReference>
<feature type="signal peptide" evidence="3">
    <location>
        <begin position="1"/>
        <end position="32"/>
    </location>
</feature>
<feature type="domain" description="Glyoxal oxidase N-terminal" evidence="4">
    <location>
        <begin position="143"/>
        <end position="515"/>
    </location>
</feature>
<gene>
    <name evidence="6" type="primary">BQ5605_C008g04907</name>
    <name evidence="6" type="ORF">BQ5605_C008G04907</name>
</gene>
<evidence type="ECO:0000313" key="6">
    <source>
        <dbReference type="EMBL" id="SGY78645.1"/>
    </source>
</evidence>
<evidence type="ECO:0000259" key="4">
    <source>
        <dbReference type="Pfam" id="PF07250"/>
    </source>
</evidence>